<evidence type="ECO:0000259" key="6">
    <source>
        <dbReference type="PROSITE" id="PS51352"/>
    </source>
</evidence>
<dbReference type="PATRIC" id="fig|1548749.3.peg.1979"/>
<reference evidence="7 8" key="2">
    <citation type="journal article" date="2016" name="Int. J. Syst. Evol. Microbiol.">
        <title>Vitellibacter aquimaris sp. nov., a marine bacterium isolated from seawater.</title>
        <authorList>
            <person name="Thevarajoo S."/>
            <person name="Selvaratnam C."/>
            <person name="Goh K.M."/>
            <person name="Hong K.W."/>
            <person name="Chan X.Y."/>
            <person name="Chan K.G."/>
            <person name="Chong C.S."/>
        </authorList>
    </citation>
    <scope>NUCLEOTIDE SEQUENCE [LARGE SCALE GENOMIC DNA]</scope>
    <source>
        <strain evidence="7 8">D-24</strain>
    </source>
</reference>
<dbReference type="OrthoDB" id="1098640at2"/>
<dbReference type="Proteomes" id="UP000070138">
    <property type="component" value="Unassembled WGS sequence"/>
</dbReference>
<comment type="caution">
    <text evidence="7">The sequence shown here is derived from an EMBL/GenBank/DDBJ whole genome shotgun (WGS) entry which is preliminary data.</text>
</comment>
<dbReference type="PANTHER" id="PTHR42852:SF6">
    <property type="entry name" value="THIOL:DISULFIDE INTERCHANGE PROTEIN DSBE"/>
    <property type="match status" value="1"/>
</dbReference>
<organism evidence="7 8">
    <name type="scientific">Aequorivita aquimaris</name>
    <dbReference type="NCBI Taxonomy" id="1548749"/>
    <lineage>
        <taxon>Bacteria</taxon>
        <taxon>Pseudomonadati</taxon>
        <taxon>Bacteroidota</taxon>
        <taxon>Flavobacteriia</taxon>
        <taxon>Flavobacteriales</taxon>
        <taxon>Flavobacteriaceae</taxon>
        <taxon>Aequorivita</taxon>
    </lineage>
</organism>
<sequence>MKSIIIFLLFITFAQAQQKSFSEAALNEKFLSENNVEISFSEILQQYKGKTVFIDIWASWCKDCIVGMPKVQKLREENPEVVFLFLSLDKEIESWKHGIEKYGVVGENYFIPAGWKGDFCSSIDLDWIPRYMVVNAEGKISLYKAIETNDENLLKELNN</sequence>
<accession>A0A137RGZ8</accession>
<feature type="signal peptide" evidence="5">
    <location>
        <begin position="1"/>
        <end position="16"/>
    </location>
</feature>
<dbReference type="InterPro" id="IPR013740">
    <property type="entry name" value="Redoxin"/>
</dbReference>
<evidence type="ECO:0000256" key="4">
    <source>
        <dbReference type="ARBA" id="ARBA00023284"/>
    </source>
</evidence>
<gene>
    <name evidence="7" type="ORF">LS48_09405</name>
</gene>
<evidence type="ECO:0000256" key="2">
    <source>
        <dbReference type="ARBA" id="ARBA00022748"/>
    </source>
</evidence>
<dbReference type="GO" id="GO:0016491">
    <property type="term" value="F:oxidoreductase activity"/>
    <property type="evidence" value="ECO:0007669"/>
    <property type="project" value="InterPro"/>
</dbReference>
<keyword evidence="4" id="KW-0676">Redox-active center</keyword>
<dbReference type="Pfam" id="PF08534">
    <property type="entry name" value="Redoxin"/>
    <property type="match status" value="1"/>
</dbReference>
<dbReference type="GO" id="GO:0017004">
    <property type="term" value="P:cytochrome complex assembly"/>
    <property type="evidence" value="ECO:0007669"/>
    <property type="project" value="UniProtKB-KW"/>
</dbReference>
<keyword evidence="2" id="KW-0201">Cytochrome c-type biogenesis</keyword>
<dbReference type="SUPFAM" id="SSF52833">
    <property type="entry name" value="Thioredoxin-like"/>
    <property type="match status" value="1"/>
</dbReference>
<dbReference type="InterPro" id="IPR050553">
    <property type="entry name" value="Thioredoxin_ResA/DsbE_sf"/>
</dbReference>
<dbReference type="Gene3D" id="3.40.30.10">
    <property type="entry name" value="Glutaredoxin"/>
    <property type="match status" value="1"/>
</dbReference>
<keyword evidence="8" id="KW-1185">Reference proteome</keyword>
<protein>
    <submittedName>
        <fullName evidence="7">Alkyl hydroperoxide reductase</fullName>
    </submittedName>
</protein>
<dbReference type="InterPro" id="IPR036249">
    <property type="entry name" value="Thioredoxin-like_sf"/>
</dbReference>
<dbReference type="STRING" id="1548749.LS48_09405"/>
<feature type="domain" description="Thioredoxin" evidence="6">
    <location>
        <begin position="12"/>
        <end position="159"/>
    </location>
</feature>
<comment type="subcellular location">
    <subcellularLocation>
        <location evidence="1">Cell envelope</location>
    </subcellularLocation>
</comment>
<dbReference type="GO" id="GO:0030313">
    <property type="term" value="C:cell envelope"/>
    <property type="evidence" value="ECO:0007669"/>
    <property type="project" value="UniProtKB-SubCell"/>
</dbReference>
<proteinExistence type="predicted"/>
<evidence type="ECO:0000256" key="5">
    <source>
        <dbReference type="SAM" id="SignalP"/>
    </source>
</evidence>
<dbReference type="InterPro" id="IPR013766">
    <property type="entry name" value="Thioredoxin_domain"/>
</dbReference>
<evidence type="ECO:0000313" key="7">
    <source>
        <dbReference type="EMBL" id="KXN98765.1"/>
    </source>
</evidence>
<evidence type="ECO:0000313" key="8">
    <source>
        <dbReference type="Proteomes" id="UP000070138"/>
    </source>
</evidence>
<dbReference type="EMBL" id="JRWG01000005">
    <property type="protein sequence ID" value="KXN98765.1"/>
    <property type="molecule type" value="Genomic_DNA"/>
</dbReference>
<keyword evidence="3" id="KW-1015">Disulfide bond</keyword>
<evidence type="ECO:0000256" key="1">
    <source>
        <dbReference type="ARBA" id="ARBA00004196"/>
    </source>
</evidence>
<keyword evidence="5" id="KW-0732">Signal</keyword>
<dbReference type="RefSeq" id="WP_062622297.1">
    <property type="nucleotide sequence ID" value="NZ_JRWG01000005.1"/>
</dbReference>
<feature type="chain" id="PRO_5007479677" evidence="5">
    <location>
        <begin position="17"/>
        <end position="159"/>
    </location>
</feature>
<evidence type="ECO:0000256" key="3">
    <source>
        <dbReference type="ARBA" id="ARBA00023157"/>
    </source>
</evidence>
<reference evidence="8" key="1">
    <citation type="submission" date="2014-10" db="EMBL/GenBank/DDBJ databases">
        <title>Genome sequencing of Vitellibacter sp. D-24.</title>
        <authorList>
            <person name="Thevarajoo S."/>
            <person name="Selvaratnam C."/>
            <person name="Goh K.M."/>
            <person name="Chong C.S."/>
        </authorList>
    </citation>
    <scope>NUCLEOTIDE SEQUENCE [LARGE SCALE GENOMIC DNA]</scope>
    <source>
        <strain evidence="8">D-24</strain>
    </source>
</reference>
<dbReference type="CDD" id="cd02966">
    <property type="entry name" value="TlpA_like_family"/>
    <property type="match status" value="1"/>
</dbReference>
<dbReference type="PANTHER" id="PTHR42852">
    <property type="entry name" value="THIOL:DISULFIDE INTERCHANGE PROTEIN DSBE"/>
    <property type="match status" value="1"/>
</dbReference>
<name>A0A137RGZ8_9FLAO</name>
<dbReference type="PROSITE" id="PS51352">
    <property type="entry name" value="THIOREDOXIN_2"/>
    <property type="match status" value="1"/>
</dbReference>
<dbReference type="AlphaFoldDB" id="A0A137RGZ8"/>